<dbReference type="AlphaFoldDB" id="A0AA37M5A4"/>
<feature type="compositionally biased region" description="Basic and acidic residues" evidence="1">
    <location>
        <begin position="46"/>
        <end position="57"/>
    </location>
</feature>
<comment type="caution">
    <text evidence="2">The sequence shown here is derived from an EMBL/GenBank/DDBJ whole genome shotgun (WGS) entry which is preliminary data.</text>
</comment>
<reference evidence="2" key="1">
    <citation type="journal article" date="2016" name="Front. Microbiol.">
        <title>Genome Sequence of the Piezophilic, Mesophilic Sulfate-Reducing Bacterium Desulfovibrio indicus J2T.</title>
        <authorList>
            <person name="Cao J."/>
            <person name="Maignien L."/>
            <person name="Shao Z."/>
            <person name="Alain K."/>
            <person name="Jebbar M."/>
        </authorList>
    </citation>
    <scope>NUCLEOTIDE SEQUENCE</scope>
    <source>
        <strain evidence="2">JCM 32048</strain>
    </source>
</reference>
<dbReference type="EMBL" id="BPQJ01000014">
    <property type="protein sequence ID" value="GJD63100.1"/>
    <property type="molecule type" value="Genomic_DNA"/>
</dbReference>
<dbReference type="Proteomes" id="UP001055286">
    <property type="component" value="Unassembled WGS sequence"/>
</dbReference>
<protein>
    <submittedName>
        <fullName evidence="2">Uncharacterized protein</fullName>
    </submittedName>
</protein>
<evidence type="ECO:0000256" key="1">
    <source>
        <dbReference type="SAM" id="MobiDB-lite"/>
    </source>
</evidence>
<evidence type="ECO:0000313" key="2">
    <source>
        <dbReference type="EMBL" id="GJD63100.1"/>
    </source>
</evidence>
<dbReference type="RefSeq" id="WP_165795693.1">
    <property type="nucleotide sequence ID" value="NZ_BPQJ01000014.1"/>
</dbReference>
<organism evidence="2 3">
    <name type="scientific">Methylobacterium frigidaeris</name>
    <dbReference type="NCBI Taxonomy" id="2038277"/>
    <lineage>
        <taxon>Bacteria</taxon>
        <taxon>Pseudomonadati</taxon>
        <taxon>Pseudomonadota</taxon>
        <taxon>Alphaproteobacteria</taxon>
        <taxon>Hyphomicrobiales</taxon>
        <taxon>Methylobacteriaceae</taxon>
        <taxon>Methylobacterium</taxon>
    </lineage>
</organism>
<keyword evidence="3" id="KW-1185">Reference proteome</keyword>
<accession>A0AA37M5A4</accession>
<feature type="region of interest" description="Disordered" evidence="1">
    <location>
        <begin position="1"/>
        <end position="57"/>
    </location>
</feature>
<name>A0AA37M5A4_9HYPH</name>
<feature type="compositionally biased region" description="Basic and acidic residues" evidence="1">
    <location>
        <begin position="1"/>
        <end position="10"/>
    </location>
</feature>
<proteinExistence type="predicted"/>
<sequence>MAKDDEDRPAKISNGPNARPRDETIAQTGPGLPNDSSAPVTIDEEEAKRIEEKIRSI</sequence>
<evidence type="ECO:0000313" key="3">
    <source>
        <dbReference type="Proteomes" id="UP001055286"/>
    </source>
</evidence>
<reference evidence="2" key="2">
    <citation type="submission" date="2021-08" db="EMBL/GenBank/DDBJ databases">
        <authorList>
            <person name="Tani A."/>
            <person name="Ola A."/>
            <person name="Ogura Y."/>
            <person name="Katsura K."/>
            <person name="Hayashi T."/>
        </authorList>
    </citation>
    <scope>NUCLEOTIDE SEQUENCE</scope>
    <source>
        <strain evidence="2">JCM 32048</strain>
    </source>
</reference>
<gene>
    <name evidence="2" type="ORF">MPEAHAMD_3262</name>
</gene>